<keyword evidence="7" id="KW-1185">Reference proteome</keyword>
<feature type="domain" description="4Fe-4S Mo/W bis-MGD-type" evidence="5">
    <location>
        <begin position="26"/>
        <end position="79"/>
    </location>
</feature>
<dbReference type="Pfam" id="PF04879">
    <property type="entry name" value="Molybdop_Fe4S4"/>
    <property type="match status" value="1"/>
</dbReference>
<dbReference type="SMART" id="SM00926">
    <property type="entry name" value="Molybdop_Fe4S4"/>
    <property type="match status" value="1"/>
</dbReference>
<name>A0ABV3TR18_9GAMM</name>
<keyword evidence="3" id="KW-0408">Iron</keyword>
<dbReference type="Gene3D" id="2.20.25.90">
    <property type="entry name" value="ADC-like domains"/>
    <property type="match status" value="1"/>
</dbReference>
<evidence type="ECO:0000256" key="1">
    <source>
        <dbReference type="ARBA" id="ARBA00010312"/>
    </source>
</evidence>
<keyword evidence="4" id="KW-0411">Iron-sulfur</keyword>
<proteinExistence type="inferred from homology"/>
<evidence type="ECO:0000313" key="7">
    <source>
        <dbReference type="Proteomes" id="UP001557484"/>
    </source>
</evidence>
<dbReference type="SUPFAM" id="SSF50692">
    <property type="entry name" value="ADC-like"/>
    <property type="match status" value="1"/>
</dbReference>
<evidence type="ECO:0000256" key="4">
    <source>
        <dbReference type="ARBA" id="ARBA00023014"/>
    </source>
</evidence>
<dbReference type="Gene3D" id="3.40.50.740">
    <property type="match status" value="1"/>
</dbReference>
<accession>A0ABV3TR18</accession>
<dbReference type="Proteomes" id="UP001557484">
    <property type="component" value="Unassembled WGS sequence"/>
</dbReference>
<dbReference type="InterPro" id="IPR006656">
    <property type="entry name" value="Mopterin_OxRdtase"/>
</dbReference>
<gene>
    <name evidence="6" type="ORF">AB4875_00945</name>
</gene>
<sequence>MPAPVPFDPDAIASAKLIVRPAKDGVTIKRTICSTCDIACSVVTESKQGRVVKVRSSDNPIFRDNICMKGIIAPKAFAHPDRILHPLKRVGERGSGQWEQVSWEDAMSDIGQRLKKVITEHGPEAWAVSTSQWNTATDHGLGRRIMNHVGTPNWISGVALCAGNTAAINRLTYGWFPMGDFNNTNCIVLMGHNPRRHSWTPIYNYIRSAQERGAKLIVCDPRKSSSAERADIWLPLKAGSDGAMMFGWLKVIFDEGLYDKDFVANWTVGFEELRKRVDEFPLDRVAKLTGCDPDMIAKAARMYATSGPSIIPWTPITDMQRNSTSAIRLQSILRSVCGYVDVAGGETLQGFNPDIVPESTIEMHEVLSEEQKAKQLGSDTHPAFTYRGQAALREPLKRVWGHEYVNQVTGCYMANPSATFRAMAGEGSYPVKAFFALGNNTVMSYANMPLILKGMMNQDLIVAHEHHMTPTAQLADYVLPGDSWLERPWLTDAFGWMSAYRPSEQSMEPPGEAKSTWEFWKHIANALDRPELVPWETLNDFYDDRLKGTGMSFKELSETTEIYFDKPVFRKYLKTGFATPSGKVELKSSILEDLGFDPLPYFREDPPADPDYPLQMFTGVREDGYFQTAQRQVPEMRKRAPEPQIFVSPGTASEYHLGENEWVTIENQIGKISAQVAIKEAMPDGLVRVPHGWWKPEMQQGAGHLSGALKYSDAQLCRDDEDYLDREQGIPHLKGVPCRIIKSPSGNATKTEAKV</sequence>
<evidence type="ECO:0000259" key="5">
    <source>
        <dbReference type="SMART" id="SM00926"/>
    </source>
</evidence>
<dbReference type="SUPFAM" id="SSF53706">
    <property type="entry name" value="Formate dehydrogenase/DMSO reductase, domains 1-3"/>
    <property type="match status" value="1"/>
</dbReference>
<dbReference type="PANTHER" id="PTHR43742:SF6">
    <property type="entry name" value="OXIDOREDUCTASE YYAE-RELATED"/>
    <property type="match status" value="1"/>
</dbReference>
<evidence type="ECO:0000256" key="2">
    <source>
        <dbReference type="ARBA" id="ARBA00022723"/>
    </source>
</evidence>
<dbReference type="Gene3D" id="3.40.228.10">
    <property type="entry name" value="Dimethylsulfoxide Reductase, domain 2"/>
    <property type="match status" value="1"/>
</dbReference>
<dbReference type="InterPro" id="IPR006963">
    <property type="entry name" value="Mopterin_OxRdtase_4Fe-4S_dom"/>
</dbReference>
<dbReference type="InterPro" id="IPR006657">
    <property type="entry name" value="MoPterin_dinucl-bd_dom"/>
</dbReference>
<dbReference type="InterPro" id="IPR050612">
    <property type="entry name" value="Prok_Mopterin_Oxidored"/>
</dbReference>
<dbReference type="Pfam" id="PF00384">
    <property type="entry name" value="Molybdopterin"/>
    <property type="match status" value="1"/>
</dbReference>
<protein>
    <submittedName>
        <fullName evidence="6">Molybdopterin-dependent oxidoreductase</fullName>
    </submittedName>
</protein>
<dbReference type="PANTHER" id="PTHR43742">
    <property type="entry name" value="TRIMETHYLAMINE-N-OXIDE REDUCTASE"/>
    <property type="match status" value="1"/>
</dbReference>
<dbReference type="RefSeq" id="WP_368374155.1">
    <property type="nucleotide sequence ID" value="NZ_JBFRYB010000001.1"/>
</dbReference>
<dbReference type="EMBL" id="JBFRYB010000001">
    <property type="protein sequence ID" value="MEX1664028.1"/>
    <property type="molecule type" value="Genomic_DNA"/>
</dbReference>
<dbReference type="Gene3D" id="2.40.40.20">
    <property type="match status" value="1"/>
</dbReference>
<comment type="caution">
    <text evidence="6">The sequence shown here is derived from an EMBL/GenBank/DDBJ whole genome shotgun (WGS) entry which is preliminary data.</text>
</comment>
<keyword evidence="2" id="KW-0479">Metal-binding</keyword>
<evidence type="ECO:0000313" key="6">
    <source>
        <dbReference type="EMBL" id="MEX1664028.1"/>
    </source>
</evidence>
<evidence type="ECO:0000256" key="3">
    <source>
        <dbReference type="ARBA" id="ARBA00023004"/>
    </source>
</evidence>
<dbReference type="Pfam" id="PF01568">
    <property type="entry name" value="Molydop_binding"/>
    <property type="match status" value="1"/>
</dbReference>
<dbReference type="InterPro" id="IPR009010">
    <property type="entry name" value="Asp_de-COase-like_dom_sf"/>
</dbReference>
<comment type="similarity">
    <text evidence="1">Belongs to the prokaryotic molybdopterin-containing oxidoreductase family.</text>
</comment>
<reference evidence="6 7" key="1">
    <citation type="journal article" date="2011" name="Int. J. Syst. Evol. Microbiol.">
        <title>Zhongshania antarctica gen. nov., sp. nov. and Zhongshania guokunii sp. nov., gammaproteobacteria respectively isolated from coastal attached (fast) ice and surface seawater of the Antarctic.</title>
        <authorList>
            <person name="Li H.J."/>
            <person name="Zhang X.Y."/>
            <person name="Chen C.X."/>
            <person name="Zhang Y.J."/>
            <person name="Gao Z.M."/>
            <person name="Yu Y."/>
            <person name="Chen X.L."/>
            <person name="Chen B."/>
            <person name="Zhang Y.Z."/>
        </authorList>
    </citation>
    <scope>NUCLEOTIDE SEQUENCE [LARGE SCALE GENOMIC DNA]</scope>
    <source>
        <strain evidence="6 7">R06B22</strain>
    </source>
</reference>
<organism evidence="6 7">
    <name type="scientific">Zhongshania arctica</name>
    <dbReference type="NCBI Taxonomy" id="3238302"/>
    <lineage>
        <taxon>Bacteria</taxon>
        <taxon>Pseudomonadati</taxon>
        <taxon>Pseudomonadota</taxon>
        <taxon>Gammaproteobacteria</taxon>
        <taxon>Cellvibrionales</taxon>
        <taxon>Spongiibacteraceae</taxon>
        <taxon>Zhongshania</taxon>
    </lineage>
</organism>